<reference evidence="6 7" key="1">
    <citation type="journal article" date="2014" name="Genome Biol. Evol.">
        <title>The secreted proteins of Achlya hypogyna and Thraustotheca clavata identify the ancestral oomycete secretome and reveal gene acquisitions by horizontal gene transfer.</title>
        <authorList>
            <person name="Misner I."/>
            <person name="Blouin N."/>
            <person name="Leonard G."/>
            <person name="Richards T.A."/>
            <person name="Lane C.E."/>
        </authorList>
    </citation>
    <scope>NUCLEOTIDE SEQUENCE [LARGE SCALE GENOMIC DNA]</scope>
    <source>
        <strain evidence="6 7">ATCC 34112</strain>
    </source>
</reference>
<evidence type="ECO:0000256" key="5">
    <source>
        <dbReference type="SAM" id="Phobius"/>
    </source>
</evidence>
<keyword evidence="5" id="KW-1133">Transmembrane helix</keyword>
<proteinExistence type="predicted"/>
<dbReference type="Proteomes" id="UP000243217">
    <property type="component" value="Unassembled WGS sequence"/>
</dbReference>
<dbReference type="PANTHER" id="PTHR44321">
    <property type="entry name" value="TRANSDUCIN BETA-LIKE PROTEIN 2"/>
    <property type="match status" value="1"/>
</dbReference>
<dbReference type="STRING" id="74557.A0A1V9ZR76"/>
<feature type="repeat" description="WD" evidence="3">
    <location>
        <begin position="80"/>
        <end position="110"/>
    </location>
</feature>
<keyword evidence="2" id="KW-0677">Repeat</keyword>
<keyword evidence="5" id="KW-0472">Membrane</keyword>
<dbReference type="PANTHER" id="PTHR44321:SF1">
    <property type="entry name" value="TRANSDUCIN BETA-LIKE PROTEIN 2"/>
    <property type="match status" value="1"/>
</dbReference>
<protein>
    <submittedName>
        <fullName evidence="6">Uncharacterized protein</fullName>
    </submittedName>
</protein>
<dbReference type="Pfam" id="PF00400">
    <property type="entry name" value="WD40"/>
    <property type="match status" value="2"/>
</dbReference>
<dbReference type="SUPFAM" id="SSF50978">
    <property type="entry name" value="WD40 repeat-like"/>
    <property type="match status" value="1"/>
</dbReference>
<evidence type="ECO:0000256" key="3">
    <source>
        <dbReference type="PROSITE-ProRule" id="PRU00221"/>
    </source>
</evidence>
<dbReference type="PROSITE" id="PS00678">
    <property type="entry name" value="WD_REPEATS_1"/>
    <property type="match status" value="1"/>
</dbReference>
<keyword evidence="5" id="KW-0812">Transmembrane</keyword>
<organism evidence="6 7">
    <name type="scientific">Thraustotheca clavata</name>
    <dbReference type="NCBI Taxonomy" id="74557"/>
    <lineage>
        <taxon>Eukaryota</taxon>
        <taxon>Sar</taxon>
        <taxon>Stramenopiles</taxon>
        <taxon>Oomycota</taxon>
        <taxon>Saprolegniomycetes</taxon>
        <taxon>Saprolegniales</taxon>
        <taxon>Achlyaceae</taxon>
        <taxon>Thraustotheca</taxon>
    </lineage>
</organism>
<feature type="compositionally biased region" description="Basic and acidic residues" evidence="4">
    <location>
        <begin position="28"/>
        <end position="46"/>
    </location>
</feature>
<dbReference type="SMART" id="SM00320">
    <property type="entry name" value="WD40"/>
    <property type="match status" value="5"/>
</dbReference>
<evidence type="ECO:0000313" key="6">
    <source>
        <dbReference type="EMBL" id="OQS00280.1"/>
    </source>
</evidence>
<feature type="repeat" description="WD" evidence="3">
    <location>
        <begin position="266"/>
        <end position="311"/>
    </location>
</feature>
<evidence type="ECO:0000313" key="7">
    <source>
        <dbReference type="Proteomes" id="UP000243217"/>
    </source>
</evidence>
<dbReference type="GO" id="GO:0005783">
    <property type="term" value="C:endoplasmic reticulum"/>
    <property type="evidence" value="ECO:0007669"/>
    <property type="project" value="TreeGrafter"/>
</dbReference>
<dbReference type="Gene3D" id="2.130.10.10">
    <property type="entry name" value="YVTN repeat-like/Quinoprotein amine dehydrogenase"/>
    <property type="match status" value="2"/>
</dbReference>
<keyword evidence="7" id="KW-1185">Reference proteome</keyword>
<dbReference type="AlphaFoldDB" id="A0A1V9ZR76"/>
<name>A0A1V9ZR76_9STRA</name>
<accession>A0A1V9ZR76</accession>
<sequence length="398" mass="44591">MLDAMLPVILLLILLYVGYTLVYKTDEPKKERKIHEDTQEVKEKHVEKPKKHVAKRKNPVETTAPKKQIQAEHPLLVHVLKGHTSAITACAFSPNGRFIATASTDRTVRLTLRESLKSKNPTFKTINLPYDYATACSFSSDGKTLGVVTADGCKVSLYSKFKTKPECITTFPVEHNVLSLLLNDIGEEWMTTLTIGKDDNTEIKCWNTSGHLLQTVNVNQIQNYHGVQSLDNRFIAVAAYTPEVKIFEIQRAKDGSFSKLNKAMGLQGHTSGVTDIAFDGSDFKPVNHIVTSSKDGSIRVWDINVRYKLQEDPKCIKQFQAPSGYYSTVDITPDGKWIAMTQGSALYFLKVATMQICCEIQNAQDDDITRIQFDATGIEIFVQGTTSRIIKVYHLPIE</sequence>
<feature type="region of interest" description="Disordered" evidence="4">
    <location>
        <begin position="28"/>
        <end position="67"/>
    </location>
</feature>
<evidence type="ECO:0000256" key="4">
    <source>
        <dbReference type="SAM" id="MobiDB-lite"/>
    </source>
</evidence>
<dbReference type="PROSITE" id="PS50082">
    <property type="entry name" value="WD_REPEATS_2"/>
    <property type="match status" value="2"/>
</dbReference>
<dbReference type="InterPro" id="IPR015943">
    <property type="entry name" value="WD40/YVTN_repeat-like_dom_sf"/>
</dbReference>
<dbReference type="InterPro" id="IPR036322">
    <property type="entry name" value="WD40_repeat_dom_sf"/>
</dbReference>
<dbReference type="OrthoDB" id="346371at2759"/>
<dbReference type="GO" id="GO:0030968">
    <property type="term" value="P:endoplasmic reticulum unfolded protein response"/>
    <property type="evidence" value="ECO:0007669"/>
    <property type="project" value="TreeGrafter"/>
</dbReference>
<dbReference type="PROSITE" id="PS50294">
    <property type="entry name" value="WD_REPEATS_REGION"/>
    <property type="match status" value="2"/>
</dbReference>
<keyword evidence="1 3" id="KW-0853">WD repeat</keyword>
<dbReference type="InterPro" id="IPR042410">
    <property type="entry name" value="WBSCR13"/>
</dbReference>
<dbReference type="InterPro" id="IPR001680">
    <property type="entry name" value="WD40_rpt"/>
</dbReference>
<feature type="compositionally biased region" description="Basic residues" evidence="4">
    <location>
        <begin position="47"/>
        <end position="57"/>
    </location>
</feature>
<comment type="caution">
    <text evidence="6">The sequence shown here is derived from an EMBL/GenBank/DDBJ whole genome shotgun (WGS) entry which is preliminary data.</text>
</comment>
<feature type="transmembrane region" description="Helical" evidence="5">
    <location>
        <begin position="6"/>
        <end position="23"/>
    </location>
</feature>
<dbReference type="EMBL" id="JNBS01001725">
    <property type="protein sequence ID" value="OQS00280.1"/>
    <property type="molecule type" value="Genomic_DNA"/>
</dbReference>
<evidence type="ECO:0000256" key="1">
    <source>
        <dbReference type="ARBA" id="ARBA00022574"/>
    </source>
</evidence>
<evidence type="ECO:0000256" key="2">
    <source>
        <dbReference type="ARBA" id="ARBA00022737"/>
    </source>
</evidence>
<dbReference type="InterPro" id="IPR019775">
    <property type="entry name" value="WD40_repeat_CS"/>
</dbReference>
<gene>
    <name evidence="6" type="ORF">THRCLA_06066</name>
</gene>